<keyword evidence="4" id="KW-1185">Reference proteome</keyword>
<dbReference type="Proteomes" id="UP000240476">
    <property type="component" value="Unassembled WGS sequence"/>
</dbReference>
<accession>A0A2L1J3Q4</accession>
<evidence type="ECO:0000313" key="3">
    <source>
        <dbReference type="Proteomes" id="UP000237830"/>
    </source>
</evidence>
<dbReference type="Proteomes" id="UP000237830">
    <property type="component" value="Chromosome"/>
</dbReference>
<reference evidence="2 4" key="2">
    <citation type="submission" date="2018-03" db="EMBL/GenBank/DDBJ databases">
        <title>Draft genome sequence of the type strain of Pseudomonas palleroniana LMG 23076, isolated from rice in Cameroon.</title>
        <authorList>
            <person name="Tambong J.T."/>
        </authorList>
    </citation>
    <scope>NUCLEOTIDE SEQUENCE [LARGE SCALE GENOMIC DNA]</scope>
    <source>
        <strain evidence="2 4">LMG 23076</strain>
    </source>
</reference>
<name>A0A2L1J3Q4_9PSED</name>
<protein>
    <submittedName>
        <fullName evidence="1">Uncharacterized protein</fullName>
    </submittedName>
</protein>
<evidence type="ECO:0000313" key="4">
    <source>
        <dbReference type="Proteomes" id="UP000240476"/>
    </source>
</evidence>
<sequence length="62" mass="6899">MKTRRVQGLAGLCAEKSYTQLGLSFQMGRYYVVKVAHLRLTGLLVRLRVLVVFSIEGAGSAW</sequence>
<evidence type="ECO:0000313" key="1">
    <source>
        <dbReference type="EMBL" id="AVE03112.1"/>
    </source>
</evidence>
<dbReference type="AlphaFoldDB" id="A0A2L1J3Q4"/>
<proteinExistence type="predicted"/>
<gene>
    <name evidence="2" type="ORF">C9383_14665</name>
    <name evidence="1" type="ORF">CYL20_00550</name>
</gene>
<dbReference type="EMBL" id="CP025494">
    <property type="protein sequence ID" value="AVE03112.1"/>
    <property type="molecule type" value="Genomic_DNA"/>
</dbReference>
<reference evidence="1 3" key="1">
    <citation type="submission" date="2017-12" db="EMBL/GenBank/DDBJ databases">
        <title>Genome sequence of Pseudomonas palleroniana MAB3.</title>
        <authorList>
            <person name="Nascimento F.X."/>
        </authorList>
    </citation>
    <scope>NUCLEOTIDE SEQUENCE [LARGE SCALE GENOMIC DNA]</scope>
    <source>
        <strain evidence="1 3">MAB3</strain>
    </source>
</reference>
<dbReference type="EMBL" id="PYWX01000042">
    <property type="protein sequence ID" value="PTC26365.1"/>
    <property type="molecule type" value="Genomic_DNA"/>
</dbReference>
<organism evidence="1 3">
    <name type="scientific">Pseudomonas palleroniana</name>
    <dbReference type="NCBI Taxonomy" id="191390"/>
    <lineage>
        <taxon>Bacteria</taxon>
        <taxon>Pseudomonadati</taxon>
        <taxon>Pseudomonadota</taxon>
        <taxon>Gammaproteobacteria</taxon>
        <taxon>Pseudomonadales</taxon>
        <taxon>Pseudomonadaceae</taxon>
        <taxon>Pseudomonas</taxon>
    </lineage>
</organism>
<evidence type="ECO:0000313" key="2">
    <source>
        <dbReference type="EMBL" id="PTC26365.1"/>
    </source>
</evidence>